<sequence>MFFVLHSLTNLAYSISSSTMEHTKITTSPPVQDSCVNSCDQSPSLPPPRSVYCSRSSSSPPPPKYMYVTGVPGELYRTEPDDQWGYYSNANRNWVKPLLVIVIVGVVRIVINL</sequence>
<keyword evidence="3" id="KW-1185">Reference proteome</keyword>
<comment type="caution">
    <text evidence="2">The sequence shown here is derived from an EMBL/GenBank/DDBJ whole genome shotgun (WGS) entry which is preliminary data.</text>
</comment>
<dbReference type="PANTHER" id="PTHR35094">
    <property type="entry name" value="LEUCINE-RICH REPEAT EXTENSIN-LIKE PROTEIN 2"/>
    <property type="match status" value="1"/>
</dbReference>
<protein>
    <submittedName>
        <fullName evidence="2">Uncharacterized protein</fullName>
    </submittedName>
</protein>
<dbReference type="EMBL" id="JBANAX010000379">
    <property type="protein sequence ID" value="KAL1211490.1"/>
    <property type="molecule type" value="Genomic_DNA"/>
</dbReference>
<dbReference type="AlphaFoldDB" id="A0ABD1AXL6"/>
<feature type="compositionally biased region" description="Polar residues" evidence="1">
    <location>
        <begin position="24"/>
        <end position="43"/>
    </location>
</feature>
<accession>A0ABD1AXL6</accession>
<proteinExistence type="predicted"/>
<evidence type="ECO:0000256" key="1">
    <source>
        <dbReference type="SAM" id="MobiDB-lite"/>
    </source>
</evidence>
<evidence type="ECO:0000313" key="2">
    <source>
        <dbReference type="EMBL" id="KAL1211490.1"/>
    </source>
</evidence>
<reference evidence="2 3" key="1">
    <citation type="submission" date="2024-04" db="EMBL/GenBank/DDBJ databases">
        <title>Genome assembly C_amara_ONT_v2.</title>
        <authorList>
            <person name="Yant L."/>
            <person name="Moore C."/>
            <person name="Slenker M."/>
        </authorList>
    </citation>
    <scope>NUCLEOTIDE SEQUENCE [LARGE SCALE GENOMIC DNA]</scope>
    <source>
        <tissue evidence="2">Leaf</tissue>
    </source>
</reference>
<dbReference type="PANTHER" id="PTHR35094:SF7">
    <property type="entry name" value="LEUCINE-RICH REPEAT EXTENSIN-LIKE PROTEIN 2"/>
    <property type="match status" value="1"/>
</dbReference>
<dbReference type="Proteomes" id="UP001558713">
    <property type="component" value="Unassembled WGS sequence"/>
</dbReference>
<feature type="region of interest" description="Disordered" evidence="1">
    <location>
        <begin position="24"/>
        <end position="61"/>
    </location>
</feature>
<name>A0ABD1AXL6_CARAN</name>
<evidence type="ECO:0000313" key="3">
    <source>
        <dbReference type="Proteomes" id="UP001558713"/>
    </source>
</evidence>
<organism evidence="2 3">
    <name type="scientific">Cardamine amara subsp. amara</name>
    <dbReference type="NCBI Taxonomy" id="228776"/>
    <lineage>
        <taxon>Eukaryota</taxon>
        <taxon>Viridiplantae</taxon>
        <taxon>Streptophyta</taxon>
        <taxon>Embryophyta</taxon>
        <taxon>Tracheophyta</taxon>
        <taxon>Spermatophyta</taxon>
        <taxon>Magnoliopsida</taxon>
        <taxon>eudicotyledons</taxon>
        <taxon>Gunneridae</taxon>
        <taxon>Pentapetalae</taxon>
        <taxon>rosids</taxon>
        <taxon>malvids</taxon>
        <taxon>Brassicales</taxon>
        <taxon>Brassicaceae</taxon>
        <taxon>Cardamineae</taxon>
        <taxon>Cardamine</taxon>
    </lineage>
</organism>
<gene>
    <name evidence="2" type="ORF">V5N11_023503</name>
</gene>